<feature type="binding site" evidence="12">
    <location>
        <position position="75"/>
    </location>
    <ligand>
        <name>substrate</name>
    </ligand>
</feature>
<organism evidence="16 17">
    <name type="scientific">Cephaloticoccus primus</name>
    <dbReference type="NCBI Taxonomy" id="1548207"/>
    <lineage>
        <taxon>Bacteria</taxon>
        <taxon>Pseudomonadati</taxon>
        <taxon>Verrucomicrobiota</taxon>
        <taxon>Opitutia</taxon>
        <taxon>Opitutales</taxon>
        <taxon>Opitutaceae</taxon>
        <taxon>Cephaloticoccus</taxon>
    </lineage>
</organism>
<keyword evidence="6 13" id="KW-0808">Transferase</keyword>
<evidence type="ECO:0000256" key="1">
    <source>
        <dbReference type="ARBA" id="ARBA00004766"/>
    </source>
</evidence>
<dbReference type="InterPro" id="IPR002912">
    <property type="entry name" value="ACT_dom"/>
</dbReference>
<dbReference type="PANTHER" id="PTHR21499">
    <property type="entry name" value="ASPARTATE KINASE"/>
    <property type="match status" value="1"/>
</dbReference>
<dbReference type="NCBIfam" id="TIGR00657">
    <property type="entry name" value="asp_kinases"/>
    <property type="match status" value="1"/>
</dbReference>
<evidence type="ECO:0000256" key="2">
    <source>
        <dbReference type="ARBA" id="ARBA00004986"/>
    </source>
</evidence>
<dbReference type="CDD" id="cd04261">
    <property type="entry name" value="AAK_AKii-LysC-BS"/>
    <property type="match status" value="1"/>
</dbReference>
<dbReference type="UniPathway" id="UPA00050">
    <property type="reaction ID" value="UER00461"/>
</dbReference>
<evidence type="ECO:0000256" key="11">
    <source>
        <dbReference type="ARBA" id="ARBA00047872"/>
    </source>
</evidence>
<feature type="binding site" evidence="12">
    <location>
        <begin position="210"/>
        <end position="211"/>
    </location>
    <ligand>
        <name>ATP</name>
        <dbReference type="ChEBI" id="CHEBI:30616"/>
    </ligand>
</feature>
<keyword evidence="8 13" id="KW-0418">Kinase</keyword>
<feature type="binding site" evidence="12">
    <location>
        <position position="185"/>
    </location>
    <ligand>
        <name>ATP</name>
        <dbReference type="ChEBI" id="CHEBI:30616"/>
    </ligand>
</feature>
<dbReference type="PANTHER" id="PTHR21499:SF3">
    <property type="entry name" value="ASPARTOKINASE"/>
    <property type="match status" value="1"/>
</dbReference>
<proteinExistence type="inferred from homology"/>
<dbReference type="STRING" id="1548207.AXK11_05260"/>
<dbReference type="PROSITE" id="PS00324">
    <property type="entry name" value="ASPARTOKINASE"/>
    <property type="match status" value="1"/>
</dbReference>
<evidence type="ECO:0000256" key="3">
    <source>
        <dbReference type="ARBA" id="ARBA00005139"/>
    </source>
</evidence>
<dbReference type="CDD" id="cd04913">
    <property type="entry name" value="ACT_AKii-LysC-BS-like_1"/>
    <property type="match status" value="1"/>
</dbReference>
<dbReference type="InterPro" id="IPR045865">
    <property type="entry name" value="ACT-like_dom_sf"/>
</dbReference>
<dbReference type="SUPFAM" id="SSF55021">
    <property type="entry name" value="ACT-like"/>
    <property type="match status" value="2"/>
</dbReference>
<evidence type="ECO:0000256" key="12">
    <source>
        <dbReference type="PIRSR" id="PIRSR000726-1"/>
    </source>
</evidence>
<dbReference type="Gene3D" id="3.30.2130.10">
    <property type="entry name" value="VC0802-like"/>
    <property type="match status" value="1"/>
</dbReference>
<comment type="pathway">
    <text evidence="2 14">Amino-acid biosynthesis; L-methionine biosynthesis via de novo pathway; L-homoserine from L-aspartate: step 1/3.</text>
</comment>
<comment type="catalytic activity">
    <reaction evidence="11 13">
        <text>L-aspartate + ATP = 4-phospho-L-aspartate + ADP</text>
        <dbReference type="Rhea" id="RHEA:23776"/>
        <dbReference type="ChEBI" id="CHEBI:29991"/>
        <dbReference type="ChEBI" id="CHEBI:30616"/>
        <dbReference type="ChEBI" id="CHEBI:57535"/>
        <dbReference type="ChEBI" id="CHEBI:456216"/>
        <dbReference type="EC" id="2.7.2.4"/>
    </reaction>
</comment>
<dbReference type="GO" id="GO:0009090">
    <property type="term" value="P:homoserine biosynthetic process"/>
    <property type="evidence" value="ECO:0007669"/>
    <property type="project" value="TreeGrafter"/>
</dbReference>
<dbReference type="OrthoDB" id="9799110at2"/>
<feature type="binding site" evidence="12">
    <location>
        <position position="180"/>
    </location>
    <ligand>
        <name>ATP</name>
        <dbReference type="ChEBI" id="CHEBI:30616"/>
    </ligand>
</feature>
<evidence type="ECO:0000256" key="10">
    <source>
        <dbReference type="ARBA" id="ARBA00023154"/>
    </source>
</evidence>
<gene>
    <name evidence="16" type="ORF">AXK11_05260</name>
</gene>
<dbReference type="EC" id="2.7.2.4" evidence="13"/>
<dbReference type="InterPro" id="IPR001341">
    <property type="entry name" value="Asp_kinase"/>
</dbReference>
<feature type="domain" description="ACT" evidence="15">
    <location>
        <begin position="265"/>
        <end position="350"/>
    </location>
</feature>
<keyword evidence="7 12" id="KW-0547">Nucleotide-binding</keyword>
<dbReference type="Pfam" id="PF22468">
    <property type="entry name" value="ACT_9"/>
    <property type="match status" value="2"/>
</dbReference>
<dbReference type="InterPro" id="IPR005260">
    <property type="entry name" value="Asp_kin_monofn"/>
</dbReference>
<evidence type="ECO:0000256" key="8">
    <source>
        <dbReference type="ARBA" id="ARBA00022777"/>
    </source>
</evidence>
<dbReference type="GO" id="GO:0009088">
    <property type="term" value="P:threonine biosynthetic process"/>
    <property type="evidence" value="ECO:0007669"/>
    <property type="project" value="UniProtKB-UniPathway"/>
</dbReference>
<dbReference type="NCBIfam" id="NF005155">
    <property type="entry name" value="PRK06635.1-4"/>
    <property type="match status" value="1"/>
</dbReference>
<comment type="pathway">
    <text evidence="1 14">Amino-acid biosynthesis; L-lysine biosynthesis via DAP pathway; (S)-tetrahydrodipicolinate from L-aspartate: step 1/4.</text>
</comment>
<dbReference type="GO" id="GO:0005524">
    <property type="term" value="F:ATP binding"/>
    <property type="evidence" value="ECO:0007669"/>
    <property type="project" value="UniProtKB-KW"/>
</dbReference>
<comment type="caution">
    <text evidence="16">The sequence shown here is derived from an EMBL/GenBank/DDBJ whole genome shotgun (WGS) entry which is preliminary data.</text>
</comment>
<sequence length="411" mass="43803">MPRIVQKYGGTSVGDVERIKKVAERIKATRERSGGVVAVVSARAGVTNELLARAHAVSEERPRERELDQLLATGEQETCALMAMALHGLGVEAVSYTGAQAGIRTDSVHTKAKIKVINPTAIERDLSEGRVVIVAGFQGINEHGHTTTFGRGASDLSAIALAAALKADKCEIYTDVDGVYTADPRVVSNARKLNEIAYDEMLELASSGSKVMMSRSVELAKKYNVVFEVRSSFNYNPGTIVKEEVAYMEKVVVRGVAVDKDQAKVIVSNILDKPGSAAQVFRALADANVNVDMIVQNVGRGGVANLTFTVPQGDSRRAVETLQPVFKAIGGGEVAIEEHIAKLSVVGVGMRSHSGVAATLFQTLAAAGINIEMISTSEIKISVVLEQDRADEAARLAHAAFYLDSEDGQPS</sequence>
<dbReference type="InterPro" id="IPR001048">
    <property type="entry name" value="Asp/Glu/Uridylate_kinase"/>
</dbReference>
<feature type="binding site" evidence="12">
    <location>
        <begin position="7"/>
        <end position="10"/>
    </location>
    <ligand>
        <name>ATP</name>
        <dbReference type="ChEBI" id="CHEBI:30616"/>
    </ligand>
</feature>
<dbReference type="FunFam" id="3.40.1160.10:FF:000002">
    <property type="entry name" value="Aspartokinase"/>
    <property type="match status" value="1"/>
</dbReference>
<dbReference type="PIRSF" id="PIRSF000726">
    <property type="entry name" value="Asp_kin"/>
    <property type="match status" value="1"/>
</dbReference>
<protein>
    <recommendedName>
        <fullName evidence="13">Aspartokinase</fullName>
        <ecNumber evidence="13">2.7.2.4</ecNumber>
    </recommendedName>
</protein>
<dbReference type="SUPFAM" id="SSF53633">
    <property type="entry name" value="Carbamate kinase-like"/>
    <property type="match status" value="1"/>
</dbReference>
<dbReference type="InterPro" id="IPR054352">
    <property type="entry name" value="ACT_Aspartokinase"/>
</dbReference>
<dbReference type="GO" id="GO:0004072">
    <property type="term" value="F:aspartate kinase activity"/>
    <property type="evidence" value="ECO:0007669"/>
    <property type="project" value="UniProtKB-EC"/>
</dbReference>
<evidence type="ECO:0000256" key="13">
    <source>
        <dbReference type="RuleBase" id="RU003448"/>
    </source>
</evidence>
<evidence type="ECO:0000259" key="15">
    <source>
        <dbReference type="PROSITE" id="PS51671"/>
    </source>
</evidence>
<evidence type="ECO:0000256" key="4">
    <source>
        <dbReference type="ARBA" id="ARBA00010122"/>
    </source>
</evidence>
<dbReference type="FunFam" id="3.30.2130.10:FF:000002">
    <property type="entry name" value="Aspartokinase"/>
    <property type="match status" value="1"/>
</dbReference>
<dbReference type="CDD" id="cd04923">
    <property type="entry name" value="ACT_AK-LysC-DapG-like_2"/>
    <property type="match status" value="1"/>
</dbReference>
<dbReference type="GO" id="GO:0009089">
    <property type="term" value="P:lysine biosynthetic process via diaminopimelate"/>
    <property type="evidence" value="ECO:0007669"/>
    <property type="project" value="UniProtKB-UniPathway"/>
</dbReference>
<dbReference type="AlphaFoldDB" id="A0A139SN82"/>
<feature type="binding site" evidence="12">
    <location>
        <position position="47"/>
    </location>
    <ligand>
        <name>substrate</name>
    </ligand>
</feature>
<dbReference type="Gene3D" id="3.40.1160.10">
    <property type="entry name" value="Acetylglutamate kinase-like"/>
    <property type="match status" value="1"/>
</dbReference>
<comment type="pathway">
    <text evidence="3 14">Amino-acid biosynthesis; L-threonine biosynthesis; L-threonine from L-aspartate: step 1/5.</text>
</comment>
<evidence type="ECO:0000256" key="9">
    <source>
        <dbReference type="ARBA" id="ARBA00022840"/>
    </source>
</evidence>
<evidence type="ECO:0000256" key="14">
    <source>
        <dbReference type="RuleBase" id="RU004249"/>
    </source>
</evidence>
<dbReference type="Proteomes" id="UP000070058">
    <property type="component" value="Unassembled WGS sequence"/>
</dbReference>
<keyword evidence="5 14" id="KW-0028">Amino-acid biosynthesis</keyword>
<keyword evidence="10" id="KW-0457">Lysine biosynthesis</keyword>
<dbReference type="InterPro" id="IPR041740">
    <property type="entry name" value="AKii-LysC-BS"/>
</dbReference>
<evidence type="ECO:0000313" key="16">
    <source>
        <dbReference type="EMBL" id="KXU35934.1"/>
    </source>
</evidence>
<evidence type="ECO:0000256" key="6">
    <source>
        <dbReference type="ARBA" id="ARBA00022679"/>
    </source>
</evidence>
<keyword evidence="9 12" id="KW-0067">ATP-binding</keyword>
<dbReference type="RefSeq" id="WP_068629950.1">
    <property type="nucleotide sequence ID" value="NZ_LSZQ01000041.1"/>
</dbReference>
<dbReference type="PROSITE" id="PS51671">
    <property type="entry name" value="ACT"/>
    <property type="match status" value="1"/>
</dbReference>
<reference evidence="17" key="1">
    <citation type="submission" date="2016-02" db="EMBL/GenBank/DDBJ databases">
        <authorList>
            <person name="Sanders J.G."/>
            <person name="Lin J.Y."/>
            <person name="Wertz J.T."/>
            <person name="Russell J.A."/>
            <person name="Moreau C.S."/>
            <person name="Powell S."/>
        </authorList>
    </citation>
    <scope>NUCLEOTIDE SEQUENCE [LARGE SCALE GENOMIC DNA]</scope>
    <source>
        <strain evidence="17">CAG34</strain>
    </source>
</reference>
<keyword evidence="17" id="KW-1185">Reference proteome</keyword>
<name>A0A139SN82_9BACT</name>
<dbReference type="NCBIfam" id="NF005154">
    <property type="entry name" value="PRK06635.1-2"/>
    <property type="match status" value="1"/>
</dbReference>
<comment type="similarity">
    <text evidence="4 13">Belongs to the aspartokinase family.</text>
</comment>
<dbReference type="UniPathway" id="UPA00051">
    <property type="reaction ID" value="UER00462"/>
</dbReference>
<evidence type="ECO:0000256" key="7">
    <source>
        <dbReference type="ARBA" id="ARBA00022741"/>
    </source>
</evidence>
<dbReference type="GO" id="GO:0005829">
    <property type="term" value="C:cytosol"/>
    <property type="evidence" value="ECO:0007669"/>
    <property type="project" value="TreeGrafter"/>
</dbReference>
<dbReference type="NCBIfam" id="TIGR00656">
    <property type="entry name" value="asp_kin_monofn"/>
    <property type="match status" value="1"/>
</dbReference>
<dbReference type="Pfam" id="PF00696">
    <property type="entry name" value="AA_kinase"/>
    <property type="match status" value="1"/>
</dbReference>
<dbReference type="InterPro" id="IPR018042">
    <property type="entry name" value="Aspartate_kinase_CS"/>
</dbReference>
<accession>A0A139SN82</accession>
<evidence type="ECO:0000256" key="5">
    <source>
        <dbReference type="ARBA" id="ARBA00022605"/>
    </source>
</evidence>
<feature type="binding site" evidence="12">
    <location>
        <begin position="174"/>
        <end position="175"/>
    </location>
    <ligand>
        <name>ATP</name>
        <dbReference type="ChEBI" id="CHEBI:30616"/>
    </ligand>
</feature>
<dbReference type="EMBL" id="LSZQ01000041">
    <property type="protein sequence ID" value="KXU35934.1"/>
    <property type="molecule type" value="Genomic_DNA"/>
</dbReference>
<dbReference type="UniPathway" id="UPA00034">
    <property type="reaction ID" value="UER00015"/>
</dbReference>
<dbReference type="InterPro" id="IPR036393">
    <property type="entry name" value="AceGlu_kinase-like_sf"/>
</dbReference>
<evidence type="ECO:0000313" key="17">
    <source>
        <dbReference type="Proteomes" id="UP000070058"/>
    </source>
</evidence>